<dbReference type="AlphaFoldDB" id="A0A810MTY5"/>
<dbReference type="InterPro" id="IPR011009">
    <property type="entry name" value="Kinase-like_dom_sf"/>
</dbReference>
<proteinExistence type="predicted"/>
<evidence type="ECO:0000313" key="1">
    <source>
        <dbReference type="EMBL" id="BCJ64442.1"/>
    </source>
</evidence>
<keyword evidence="2" id="KW-1185">Reference proteome</keyword>
<dbReference type="KEGG" id="pry:Prubr_14630"/>
<dbReference type="RefSeq" id="WP_212822763.1">
    <property type="nucleotide sequence ID" value="NZ_AP023359.1"/>
</dbReference>
<evidence type="ECO:0008006" key="3">
    <source>
        <dbReference type="Google" id="ProtNLM"/>
    </source>
</evidence>
<dbReference type="SUPFAM" id="SSF56112">
    <property type="entry name" value="Protein kinase-like (PK-like)"/>
    <property type="match status" value="1"/>
</dbReference>
<dbReference type="Proteomes" id="UP000680866">
    <property type="component" value="Chromosome"/>
</dbReference>
<accession>A0A810MTY5</accession>
<organism evidence="1 2">
    <name type="scientific">Polymorphospora rubra</name>
    <dbReference type="NCBI Taxonomy" id="338584"/>
    <lineage>
        <taxon>Bacteria</taxon>
        <taxon>Bacillati</taxon>
        <taxon>Actinomycetota</taxon>
        <taxon>Actinomycetes</taxon>
        <taxon>Micromonosporales</taxon>
        <taxon>Micromonosporaceae</taxon>
        <taxon>Polymorphospora</taxon>
    </lineage>
</organism>
<dbReference type="EMBL" id="AP023359">
    <property type="protein sequence ID" value="BCJ64442.1"/>
    <property type="molecule type" value="Genomic_DNA"/>
</dbReference>
<name>A0A810MTY5_9ACTN</name>
<evidence type="ECO:0000313" key="2">
    <source>
        <dbReference type="Proteomes" id="UP000680866"/>
    </source>
</evidence>
<sequence length="413" mass="45043">MSPVSTAPAHLTNGDAELRARYLEEVLGLLYPAPCTLDEKQRADAGPIAGYLVVPDARRPRLLVPTRSRRVAAAAVRHYAEPQSRPARLKRDAVVLALRSGASRVLLRDRIRVTGPPGSGIDGYLRRQLDTDLALSVHIGPARANRKPVLQLISPAGETTGFAKLGVGPLTRRLVRAETAALTALSHVDLRHLMVPAVRHAGQWHGHQVLVQSALPVWEPRQPLRPDRLTDAMREIAACCGISRGWLATSPYWAEMRDRLAAVADRPEGAVLAGAARSLAARAGDTDLRYGAWHGDWAPWNMASLGDRLLVWDWERFATGVPLGFDALHHDLQQRIMSDGDAAAAVEATVRQAPLLLRPFDTPPGTAELTALLYLIDLATRYLADRQAEAGARLGVLGTWLLPVLIRRAEGYQ</sequence>
<protein>
    <recommendedName>
        <fullName evidence="3">Aminoglycoside phosphotransferase domain-containing protein</fullName>
    </recommendedName>
</protein>
<gene>
    <name evidence="1" type="ORF">Prubr_14630</name>
</gene>
<reference evidence="1" key="1">
    <citation type="submission" date="2020-08" db="EMBL/GenBank/DDBJ databases">
        <title>Whole genome shotgun sequence of Polymorphospora rubra NBRC 101157.</title>
        <authorList>
            <person name="Komaki H."/>
            <person name="Tamura T."/>
        </authorList>
    </citation>
    <scope>NUCLEOTIDE SEQUENCE</scope>
    <source>
        <strain evidence="1">NBRC 101157</strain>
    </source>
</reference>